<sequence length="477" mass="51356">MILHQKFSDKDLGWAHWQKHTLKEVVLGQSPTPPNAPAANSNTKAPVTGSSVPPLWARSQTAETAPPRKAATTTARKDAGIQLVGHVYTENDLPNVEPTPAPAIRQTANRPAAPGLLPMNSAREVDESPRSLFAGADDLPAANSPPSRPTAPMAVAPAQSENELPSADPFGGMPTNAPQPIRRSGIQQTGGTEQPGFPEPEIMSLEPMAGAKTAPATRSTPPERLDGSFDLAPTPARPQQPPVQQQHVHQQQPIMSLDDIPTAPPSMPQHQQNTFAPPPRQPAPQNFTEPSFSSPAPKPAARQMLPPVQSQPVAVTPKEEIPSDDVYQVQSGDNYWTISRRFYGSARFFGALAEHNKNRIPDPSKMKPGMYVIVPHIEALHQAYPQLTGGGARDPGEDQPPGFFIDDNGQPGYRIGKGDTLTDIAEKHLGRSSRWVQIYGMNKDRIPDGKTLKIGSVLRLPADAAQVMLAPAEADIR</sequence>
<gene>
    <name evidence="3" type="ORF">SAMN05421753_11656</name>
</gene>
<dbReference type="PROSITE" id="PS51782">
    <property type="entry name" value="LYSM"/>
    <property type="match status" value="1"/>
</dbReference>
<reference evidence="4" key="1">
    <citation type="submission" date="2016-10" db="EMBL/GenBank/DDBJ databases">
        <authorList>
            <person name="Varghese N."/>
            <person name="Submissions S."/>
        </authorList>
    </citation>
    <scope>NUCLEOTIDE SEQUENCE [LARGE SCALE GENOMIC DNA]</scope>
    <source>
        <strain evidence="4">DSM 26348</strain>
    </source>
</reference>
<dbReference type="InterPro" id="IPR018392">
    <property type="entry name" value="LysM"/>
</dbReference>
<evidence type="ECO:0000313" key="3">
    <source>
        <dbReference type="EMBL" id="SFJ17249.1"/>
    </source>
</evidence>
<feature type="domain" description="LysM" evidence="2">
    <location>
        <begin position="325"/>
        <end position="374"/>
    </location>
</feature>
<feature type="compositionally biased region" description="Low complexity" evidence="1">
    <location>
        <begin position="61"/>
        <end position="74"/>
    </location>
</feature>
<dbReference type="EMBL" id="FOQD01000016">
    <property type="protein sequence ID" value="SFJ17249.1"/>
    <property type="molecule type" value="Genomic_DNA"/>
</dbReference>
<proteinExistence type="predicted"/>
<dbReference type="SMART" id="SM00257">
    <property type="entry name" value="LysM"/>
    <property type="match status" value="2"/>
</dbReference>
<dbReference type="InterPro" id="IPR036779">
    <property type="entry name" value="LysM_dom_sf"/>
</dbReference>
<feature type="compositionally biased region" description="Low complexity" evidence="1">
    <location>
        <begin position="37"/>
        <end position="46"/>
    </location>
</feature>
<dbReference type="STRING" id="1576369.SAMN05421753_11656"/>
<dbReference type="Proteomes" id="UP000199518">
    <property type="component" value="Unassembled WGS sequence"/>
</dbReference>
<evidence type="ECO:0000313" key="4">
    <source>
        <dbReference type="Proteomes" id="UP000199518"/>
    </source>
</evidence>
<feature type="compositionally biased region" description="Low complexity" evidence="1">
    <location>
        <begin position="242"/>
        <end position="253"/>
    </location>
</feature>
<dbReference type="PANTHER" id="PTHR34700">
    <property type="entry name" value="POTASSIUM BINDING PROTEIN KBP"/>
    <property type="match status" value="1"/>
</dbReference>
<evidence type="ECO:0000259" key="2">
    <source>
        <dbReference type="PROSITE" id="PS51782"/>
    </source>
</evidence>
<dbReference type="CDD" id="cd00118">
    <property type="entry name" value="LysM"/>
    <property type="match status" value="2"/>
</dbReference>
<dbReference type="Pfam" id="PF01476">
    <property type="entry name" value="LysM"/>
    <property type="match status" value="2"/>
</dbReference>
<dbReference type="InterPro" id="IPR052196">
    <property type="entry name" value="Bact_Kbp"/>
</dbReference>
<feature type="compositionally biased region" description="Low complexity" evidence="1">
    <location>
        <begin position="290"/>
        <end position="301"/>
    </location>
</feature>
<feature type="region of interest" description="Disordered" evidence="1">
    <location>
        <begin position="27"/>
        <end position="78"/>
    </location>
</feature>
<dbReference type="Gene3D" id="3.10.350.10">
    <property type="entry name" value="LysM domain"/>
    <property type="match status" value="2"/>
</dbReference>
<feature type="region of interest" description="Disordered" evidence="1">
    <location>
        <begin position="388"/>
        <end position="410"/>
    </location>
</feature>
<name>A0A1I3P755_9PLAN</name>
<organism evidence="3 4">
    <name type="scientific">Planctomicrobium piriforme</name>
    <dbReference type="NCBI Taxonomy" id="1576369"/>
    <lineage>
        <taxon>Bacteria</taxon>
        <taxon>Pseudomonadati</taxon>
        <taxon>Planctomycetota</taxon>
        <taxon>Planctomycetia</taxon>
        <taxon>Planctomycetales</taxon>
        <taxon>Planctomycetaceae</taxon>
        <taxon>Planctomicrobium</taxon>
    </lineage>
</organism>
<keyword evidence="4" id="KW-1185">Reference proteome</keyword>
<dbReference type="PANTHER" id="PTHR34700:SF4">
    <property type="entry name" value="PHAGE-LIKE ELEMENT PBSX PROTEIN XKDP"/>
    <property type="match status" value="1"/>
</dbReference>
<protein>
    <submittedName>
        <fullName evidence="3">LysM domain-containing protein</fullName>
    </submittedName>
</protein>
<evidence type="ECO:0000256" key="1">
    <source>
        <dbReference type="SAM" id="MobiDB-lite"/>
    </source>
</evidence>
<dbReference type="AlphaFoldDB" id="A0A1I3P755"/>
<feature type="region of interest" description="Disordered" evidence="1">
    <location>
        <begin position="133"/>
        <end position="319"/>
    </location>
</feature>
<accession>A0A1I3P755</accession>